<comment type="caution">
    <text evidence="1">The sequence shown here is derived from an EMBL/GenBank/DDBJ whole genome shotgun (WGS) entry which is preliminary data.</text>
</comment>
<reference evidence="1" key="2">
    <citation type="journal article" date="2021" name="PeerJ">
        <title>Extensive microbial diversity within the chicken gut microbiome revealed by metagenomics and culture.</title>
        <authorList>
            <person name="Gilroy R."/>
            <person name="Ravi A."/>
            <person name="Getino M."/>
            <person name="Pursley I."/>
            <person name="Horton D.L."/>
            <person name="Alikhan N.F."/>
            <person name="Baker D."/>
            <person name="Gharbi K."/>
            <person name="Hall N."/>
            <person name="Watson M."/>
            <person name="Adriaenssens E.M."/>
            <person name="Foster-Nyarko E."/>
            <person name="Jarju S."/>
            <person name="Secka A."/>
            <person name="Antonio M."/>
            <person name="Oren A."/>
            <person name="Chaudhuri R.R."/>
            <person name="La Ragione R."/>
            <person name="Hildebrand F."/>
            <person name="Pallen M.J."/>
        </authorList>
    </citation>
    <scope>NUCLEOTIDE SEQUENCE</scope>
    <source>
        <strain evidence="1">3924</strain>
    </source>
</reference>
<protein>
    <submittedName>
        <fullName evidence="1">Uncharacterized protein</fullName>
    </submittedName>
</protein>
<evidence type="ECO:0000313" key="1">
    <source>
        <dbReference type="EMBL" id="MBO8440047.1"/>
    </source>
</evidence>
<accession>A0A940DLB5</accession>
<gene>
    <name evidence="1" type="ORF">IAC51_05290</name>
</gene>
<organism evidence="1 2">
    <name type="scientific">Candidatus Aphodosoma intestinipullorum</name>
    <dbReference type="NCBI Taxonomy" id="2840674"/>
    <lineage>
        <taxon>Bacteria</taxon>
        <taxon>Pseudomonadati</taxon>
        <taxon>Bacteroidota</taxon>
        <taxon>Bacteroidia</taxon>
        <taxon>Bacteroidales</taxon>
        <taxon>Candidatus Aphodosoma</taxon>
    </lineage>
</organism>
<reference evidence="1" key="1">
    <citation type="submission" date="2020-10" db="EMBL/GenBank/DDBJ databases">
        <authorList>
            <person name="Gilroy R."/>
        </authorList>
    </citation>
    <scope>NUCLEOTIDE SEQUENCE</scope>
    <source>
        <strain evidence="1">3924</strain>
    </source>
</reference>
<dbReference type="EMBL" id="JADIMV010000088">
    <property type="protein sequence ID" value="MBO8440047.1"/>
    <property type="molecule type" value="Genomic_DNA"/>
</dbReference>
<sequence length="107" mass="11863">MSLKIKTIFPVDTMSGKSKSSRNLVFYTKYNGRRIYAWEWRKSGEPLSEAQLAQIEAFKSAAALAHADMADPVKSKEWEEKAAASKGKYLTGLGCAMAHYLAAEEQA</sequence>
<evidence type="ECO:0000313" key="2">
    <source>
        <dbReference type="Proteomes" id="UP000712007"/>
    </source>
</evidence>
<name>A0A940DLB5_9BACT</name>
<dbReference type="Proteomes" id="UP000712007">
    <property type="component" value="Unassembled WGS sequence"/>
</dbReference>
<dbReference type="AlphaFoldDB" id="A0A940DLB5"/>
<proteinExistence type="predicted"/>